<organism evidence="9 10">
    <name type="scientific">Candidatus Pelethenecus faecipullorum</name>
    <dbReference type="NCBI Taxonomy" id="2840900"/>
    <lineage>
        <taxon>Bacteria</taxon>
        <taxon>Bacillati</taxon>
        <taxon>Mycoplasmatota</taxon>
        <taxon>Mollicutes</taxon>
        <taxon>Candidatus Pelethenecus</taxon>
    </lineage>
</organism>
<protein>
    <submittedName>
        <fullName evidence="9">Sugar ABC transporter permease</fullName>
    </submittedName>
</protein>
<dbReference type="CDD" id="cd06261">
    <property type="entry name" value="TM_PBP2"/>
    <property type="match status" value="1"/>
</dbReference>
<evidence type="ECO:0000313" key="9">
    <source>
        <dbReference type="EMBL" id="HIT50393.1"/>
    </source>
</evidence>
<dbReference type="PANTHER" id="PTHR43227:SF7">
    <property type="entry name" value="ARABINOOLIGOSACCHARIDES TRANSPORT SYSTEM PERMEASE PROTEIN ARAP"/>
    <property type="match status" value="1"/>
</dbReference>
<evidence type="ECO:0000256" key="2">
    <source>
        <dbReference type="ARBA" id="ARBA00022448"/>
    </source>
</evidence>
<gene>
    <name evidence="9" type="ORF">IAD46_05140</name>
</gene>
<feature type="transmembrane region" description="Helical" evidence="7">
    <location>
        <begin position="12"/>
        <end position="29"/>
    </location>
</feature>
<evidence type="ECO:0000256" key="1">
    <source>
        <dbReference type="ARBA" id="ARBA00004651"/>
    </source>
</evidence>
<evidence type="ECO:0000313" key="10">
    <source>
        <dbReference type="Proteomes" id="UP000886758"/>
    </source>
</evidence>
<accession>A0A9D1GS33</accession>
<comment type="subcellular location">
    <subcellularLocation>
        <location evidence="1 7">Cell membrane</location>
        <topology evidence="1 7">Multi-pass membrane protein</topology>
    </subcellularLocation>
</comment>
<dbReference type="GO" id="GO:0055085">
    <property type="term" value="P:transmembrane transport"/>
    <property type="evidence" value="ECO:0007669"/>
    <property type="project" value="InterPro"/>
</dbReference>
<dbReference type="SUPFAM" id="SSF161098">
    <property type="entry name" value="MetI-like"/>
    <property type="match status" value="1"/>
</dbReference>
<proteinExistence type="inferred from homology"/>
<dbReference type="Pfam" id="PF00528">
    <property type="entry name" value="BPD_transp_1"/>
    <property type="match status" value="1"/>
</dbReference>
<reference evidence="9" key="2">
    <citation type="journal article" date="2021" name="PeerJ">
        <title>Extensive microbial diversity within the chicken gut microbiome revealed by metagenomics and culture.</title>
        <authorList>
            <person name="Gilroy R."/>
            <person name="Ravi A."/>
            <person name="Getino M."/>
            <person name="Pursley I."/>
            <person name="Horton D.L."/>
            <person name="Alikhan N.F."/>
            <person name="Baker D."/>
            <person name="Gharbi K."/>
            <person name="Hall N."/>
            <person name="Watson M."/>
            <person name="Adriaenssens E.M."/>
            <person name="Foster-Nyarko E."/>
            <person name="Jarju S."/>
            <person name="Secka A."/>
            <person name="Antonio M."/>
            <person name="Oren A."/>
            <person name="Chaudhuri R.R."/>
            <person name="La Ragione R."/>
            <person name="Hildebrand F."/>
            <person name="Pallen M.J."/>
        </authorList>
    </citation>
    <scope>NUCLEOTIDE SEQUENCE</scope>
    <source>
        <strain evidence="9">ChiW17-6978</strain>
    </source>
</reference>
<keyword evidence="2 7" id="KW-0813">Transport</keyword>
<comment type="similarity">
    <text evidence="7">Belongs to the binding-protein-dependent transport system permease family.</text>
</comment>
<keyword evidence="6 7" id="KW-0472">Membrane</keyword>
<dbReference type="Gene3D" id="1.10.3720.10">
    <property type="entry name" value="MetI-like"/>
    <property type="match status" value="1"/>
</dbReference>
<keyword evidence="4 7" id="KW-0812">Transmembrane</keyword>
<feature type="transmembrane region" description="Helical" evidence="7">
    <location>
        <begin position="134"/>
        <end position="152"/>
    </location>
</feature>
<dbReference type="InterPro" id="IPR000515">
    <property type="entry name" value="MetI-like"/>
</dbReference>
<keyword evidence="5 7" id="KW-1133">Transmembrane helix</keyword>
<comment type="caution">
    <text evidence="9">The sequence shown here is derived from an EMBL/GenBank/DDBJ whole genome shotgun (WGS) entry which is preliminary data.</text>
</comment>
<keyword evidence="3" id="KW-1003">Cell membrane</keyword>
<dbReference type="AlphaFoldDB" id="A0A9D1GS33"/>
<evidence type="ECO:0000256" key="3">
    <source>
        <dbReference type="ARBA" id="ARBA00022475"/>
    </source>
</evidence>
<dbReference type="PROSITE" id="PS50928">
    <property type="entry name" value="ABC_TM1"/>
    <property type="match status" value="1"/>
</dbReference>
<dbReference type="PANTHER" id="PTHR43227">
    <property type="entry name" value="BLL4140 PROTEIN"/>
    <property type="match status" value="1"/>
</dbReference>
<reference evidence="9" key="1">
    <citation type="submission" date="2020-10" db="EMBL/GenBank/DDBJ databases">
        <authorList>
            <person name="Gilroy R."/>
        </authorList>
    </citation>
    <scope>NUCLEOTIDE SEQUENCE</scope>
    <source>
        <strain evidence="9">ChiW17-6978</strain>
    </source>
</reference>
<dbReference type="InterPro" id="IPR050809">
    <property type="entry name" value="UgpAE/MalFG_permease"/>
</dbReference>
<feature type="transmembrane region" description="Helical" evidence="7">
    <location>
        <begin position="164"/>
        <end position="189"/>
    </location>
</feature>
<dbReference type="Proteomes" id="UP000886758">
    <property type="component" value="Unassembled WGS sequence"/>
</dbReference>
<dbReference type="InterPro" id="IPR035906">
    <property type="entry name" value="MetI-like_sf"/>
</dbReference>
<evidence type="ECO:0000259" key="8">
    <source>
        <dbReference type="PROSITE" id="PS50928"/>
    </source>
</evidence>
<evidence type="ECO:0000256" key="6">
    <source>
        <dbReference type="ARBA" id="ARBA00023136"/>
    </source>
</evidence>
<sequence>MKKSRDIKFSAFLFFLPAIIPTIVMVTAFKETIKPWGPLASLGIKFPEAGLLADPNTATPTVMFYCLWTGFSSIMLLMCGAMARIPTELFEAAKLDGCGPFREFFSIVVPLIMPVLSMQIIFSLTGLLSASGPILLMTGGAAETSTLNYWIFINTQRGTAASGAYNIVSATGLVFTFIAVPIIMLVRWLSEKIEAVEY</sequence>
<evidence type="ECO:0000256" key="4">
    <source>
        <dbReference type="ARBA" id="ARBA00022692"/>
    </source>
</evidence>
<name>A0A9D1GS33_9MOLU</name>
<feature type="domain" description="ABC transmembrane type-1" evidence="8">
    <location>
        <begin position="1"/>
        <end position="186"/>
    </location>
</feature>
<dbReference type="EMBL" id="DVLF01000162">
    <property type="protein sequence ID" value="HIT50393.1"/>
    <property type="molecule type" value="Genomic_DNA"/>
</dbReference>
<evidence type="ECO:0000256" key="7">
    <source>
        <dbReference type="RuleBase" id="RU363032"/>
    </source>
</evidence>
<feature type="transmembrane region" description="Helical" evidence="7">
    <location>
        <begin position="62"/>
        <end position="83"/>
    </location>
</feature>
<feature type="transmembrane region" description="Helical" evidence="7">
    <location>
        <begin position="104"/>
        <end position="128"/>
    </location>
</feature>
<dbReference type="GO" id="GO:0005886">
    <property type="term" value="C:plasma membrane"/>
    <property type="evidence" value="ECO:0007669"/>
    <property type="project" value="UniProtKB-SubCell"/>
</dbReference>
<evidence type="ECO:0000256" key="5">
    <source>
        <dbReference type="ARBA" id="ARBA00022989"/>
    </source>
</evidence>